<comment type="caution">
    <text evidence="8">The sequence shown here is derived from an EMBL/GenBank/DDBJ whole genome shotgun (WGS) entry which is preliminary data.</text>
</comment>
<keyword evidence="4 5" id="KW-0238">DNA-binding</keyword>
<dbReference type="SUPFAM" id="SSF57716">
    <property type="entry name" value="Glucocorticoid receptor-like (DNA-binding domain)"/>
    <property type="match status" value="1"/>
</dbReference>
<dbReference type="Proteomes" id="UP000735302">
    <property type="component" value="Unassembled WGS sequence"/>
</dbReference>
<evidence type="ECO:0000313" key="8">
    <source>
        <dbReference type="EMBL" id="GFO13297.1"/>
    </source>
</evidence>
<protein>
    <recommendedName>
        <fullName evidence="7">THAP-type domain-containing protein</fullName>
    </recommendedName>
</protein>
<accession>A0AAV4B188</accession>
<dbReference type="SMART" id="SM00980">
    <property type="entry name" value="THAP"/>
    <property type="match status" value="1"/>
</dbReference>
<proteinExistence type="predicted"/>
<keyword evidence="3" id="KW-0862">Zinc</keyword>
<name>A0AAV4B188_9GAST</name>
<evidence type="ECO:0000256" key="6">
    <source>
        <dbReference type="SAM" id="MobiDB-lite"/>
    </source>
</evidence>
<dbReference type="PROSITE" id="PS50950">
    <property type="entry name" value="ZF_THAP"/>
    <property type="match status" value="1"/>
</dbReference>
<evidence type="ECO:0000256" key="2">
    <source>
        <dbReference type="ARBA" id="ARBA00022771"/>
    </source>
</evidence>
<feature type="compositionally biased region" description="Basic and acidic residues" evidence="6">
    <location>
        <begin position="100"/>
        <end position="114"/>
    </location>
</feature>
<gene>
    <name evidence="8" type="ORF">PoB_003980200</name>
</gene>
<sequence length="151" mass="17523">MGKKCIVWNCKTGYASQKNLQVEKIPLYKFPKDLEQRRKWVQNIPNKITVEEITENHAVCALHFRNDVPLKKVGRYWAPLEPLLADKNDAPKSQQSTPAPKDRTTKRSHAETRRTLPTSNRASAKFSWKTTSLKYQLLFILSWKIELMLSA</sequence>
<dbReference type="EMBL" id="BLXT01004484">
    <property type="protein sequence ID" value="GFO13297.1"/>
    <property type="molecule type" value="Genomic_DNA"/>
</dbReference>
<evidence type="ECO:0000256" key="3">
    <source>
        <dbReference type="ARBA" id="ARBA00022833"/>
    </source>
</evidence>
<dbReference type="GO" id="GO:0003677">
    <property type="term" value="F:DNA binding"/>
    <property type="evidence" value="ECO:0007669"/>
    <property type="project" value="UniProtKB-UniRule"/>
</dbReference>
<dbReference type="Pfam" id="PF05485">
    <property type="entry name" value="THAP"/>
    <property type="match status" value="1"/>
</dbReference>
<evidence type="ECO:0000259" key="7">
    <source>
        <dbReference type="PROSITE" id="PS50950"/>
    </source>
</evidence>
<evidence type="ECO:0000256" key="1">
    <source>
        <dbReference type="ARBA" id="ARBA00022723"/>
    </source>
</evidence>
<dbReference type="GO" id="GO:0008270">
    <property type="term" value="F:zinc ion binding"/>
    <property type="evidence" value="ECO:0007669"/>
    <property type="project" value="UniProtKB-KW"/>
</dbReference>
<dbReference type="InterPro" id="IPR006612">
    <property type="entry name" value="THAP_Znf"/>
</dbReference>
<evidence type="ECO:0000313" key="9">
    <source>
        <dbReference type="Proteomes" id="UP000735302"/>
    </source>
</evidence>
<dbReference type="AlphaFoldDB" id="A0AAV4B188"/>
<dbReference type="Gene3D" id="6.20.210.20">
    <property type="entry name" value="THAP domain"/>
    <property type="match status" value="1"/>
</dbReference>
<evidence type="ECO:0000256" key="4">
    <source>
        <dbReference type="ARBA" id="ARBA00023125"/>
    </source>
</evidence>
<reference evidence="8 9" key="1">
    <citation type="journal article" date="2021" name="Elife">
        <title>Chloroplast acquisition without the gene transfer in kleptoplastic sea slugs, Plakobranchus ocellatus.</title>
        <authorList>
            <person name="Maeda T."/>
            <person name="Takahashi S."/>
            <person name="Yoshida T."/>
            <person name="Shimamura S."/>
            <person name="Takaki Y."/>
            <person name="Nagai Y."/>
            <person name="Toyoda A."/>
            <person name="Suzuki Y."/>
            <person name="Arimoto A."/>
            <person name="Ishii H."/>
            <person name="Satoh N."/>
            <person name="Nishiyama T."/>
            <person name="Hasebe M."/>
            <person name="Maruyama T."/>
            <person name="Minagawa J."/>
            <person name="Obokata J."/>
            <person name="Shigenobu S."/>
        </authorList>
    </citation>
    <scope>NUCLEOTIDE SEQUENCE [LARGE SCALE GENOMIC DNA]</scope>
</reference>
<feature type="region of interest" description="Disordered" evidence="6">
    <location>
        <begin position="86"/>
        <end position="121"/>
    </location>
</feature>
<keyword evidence="2 5" id="KW-0863">Zinc-finger</keyword>
<dbReference type="InterPro" id="IPR038441">
    <property type="entry name" value="THAP_Znf_sf"/>
</dbReference>
<feature type="domain" description="THAP-type" evidence="7">
    <location>
        <begin position="1"/>
        <end position="85"/>
    </location>
</feature>
<dbReference type="SMART" id="SM00692">
    <property type="entry name" value="DM3"/>
    <property type="match status" value="1"/>
</dbReference>
<keyword evidence="1" id="KW-0479">Metal-binding</keyword>
<organism evidence="8 9">
    <name type="scientific">Plakobranchus ocellatus</name>
    <dbReference type="NCBI Taxonomy" id="259542"/>
    <lineage>
        <taxon>Eukaryota</taxon>
        <taxon>Metazoa</taxon>
        <taxon>Spiralia</taxon>
        <taxon>Lophotrochozoa</taxon>
        <taxon>Mollusca</taxon>
        <taxon>Gastropoda</taxon>
        <taxon>Heterobranchia</taxon>
        <taxon>Euthyneura</taxon>
        <taxon>Panpulmonata</taxon>
        <taxon>Sacoglossa</taxon>
        <taxon>Placobranchoidea</taxon>
        <taxon>Plakobranchidae</taxon>
        <taxon>Plakobranchus</taxon>
    </lineage>
</organism>
<keyword evidence="9" id="KW-1185">Reference proteome</keyword>
<evidence type="ECO:0000256" key="5">
    <source>
        <dbReference type="PROSITE-ProRule" id="PRU00309"/>
    </source>
</evidence>